<organism evidence="1 2">
    <name type="scientific">Cutaneotrichosporon oleaginosum</name>
    <dbReference type="NCBI Taxonomy" id="879819"/>
    <lineage>
        <taxon>Eukaryota</taxon>
        <taxon>Fungi</taxon>
        <taxon>Dikarya</taxon>
        <taxon>Basidiomycota</taxon>
        <taxon>Agaricomycotina</taxon>
        <taxon>Tremellomycetes</taxon>
        <taxon>Trichosporonales</taxon>
        <taxon>Trichosporonaceae</taxon>
        <taxon>Cutaneotrichosporon</taxon>
    </lineage>
</organism>
<dbReference type="EMBL" id="KQ087262">
    <property type="protein sequence ID" value="KLT39333.1"/>
    <property type="molecule type" value="Genomic_DNA"/>
</dbReference>
<proteinExistence type="predicted"/>
<sequence length="191" mass="20601">MEHPRGPGISGSMGVPSGRCEVRRRAARRTLCMHRVARVMSVATDRSVPPSRSQLKAWELLGPSVGVETHPPSAPGGGRGRRNDATFVEGARSRGTQCAKHSASTSPMHCATHRWPQIYKAPARFPFILSPTHHDNTYRLLTPASGCVGLDASFGVYEAPCATVFMRRRATKRGAVVPGMPLPLEGDHPCA</sequence>
<reference evidence="1 2" key="1">
    <citation type="submission" date="2015-03" db="EMBL/GenBank/DDBJ databases">
        <title>Genomics and transcriptomics of the oil-accumulating basidiomycete yeast T. oleaginosus allow insights into substrate utilization and the diverse evolutionary trajectories of mating systems in fungi.</title>
        <authorList>
            <consortium name="DOE Joint Genome Institute"/>
            <person name="Kourist R."/>
            <person name="Kracht O."/>
            <person name="Bracharz F."/>
            <person name="Lipzen A."/>
            <person name="Nolan M."/>
            <person name="Ohm R."/>
            <person name="Grigoriev I."/>
            <person name="Sun S."/>
            <person name="Heitman J."/>
            <person name="Bruck T."/>
            <person name="Nowrousian M."/>
        </authorList>
    </citation>
    <scope>NUCLEOTIDE SEQUENCE [LARGE SCALE GENOMIC DNA]</scope>
    <source>
        <strain evidence="1 2">IBC0246</strain>
    </source>
</reference>
<gene>
    <name evidence="1" type="ORF">CC85DRAFT_197949</name>
</gene>
<dbReference type="RefSeq" id="XP_018275824.1">
    <property type="nucleotide sequence ID" value="XM_018419863.1"/>
</dbReference>
<evidence type="ECO:0000313" key="1">
    <source>
        <dbReference type="EMBL" id="KLT39333.1"/>
    </source>
</evidence>
<accession>A0A0J0XE77</accession>
<dbReference type="Proteomes" id="UP000053611">
    <property type="component" value="Unassembled WGS sequence"/>
</dbReference>
<evidence type="ECO:0000313" key="2">
    <source>
        <dbReference type="Proteomes" id="UP000053611"/>
    </source>
</evidence>
<name>A0A0J0XE77_9TREE</name>
<protein>
    <submittedName>
        <fullName evidence="1">Uncharacterized protein</fullName>
    </submittedName>
</protein>
<dbReference type="AlphaFoldDB" id="A0A0J0XE77"/>
<dbReference type="GeneID" id="28980466"/>
<keyword evidence="2" id="KW-1185">Reference proteome</keyword>